<organism evidence="2 3">
    <name type="scientific">Malacoplasma iowae DK-CPA</name>
    <dbReference type="NCBI Taxonomy" id="1394179"/>
    <lineage>
        <taxon>Bacteria</taxon>
        <taxon>Bacillati</taxon>
        <taxon>Mycoplasmatota</taxon>
        <taxon>Mycoplasmoidales</taxon>
        <taxon>Mycoplasmoidaceae</taxon>
        <taxon>Malacoplasma</taxon>
    </lineage>
</organism>
<comment type="caution">
    <text evidence="2">The sequence shown here is derived from an EMBL/GenBank/DDBJ whole genome shotgun (WGS) entry which is preliminary data.</text>
</comment>
<keyword evidence="2" id="KW-0418">Kinase</keyword>
<dbReference type="InterPro" id="IPR036890">
    <property type="entry name" value="HATPase_C_sf"/>
</dbReference>
<keyword evidence="2" id="KW-0808">Transferase</keyword>
<gene>
    <name evidence="2" type="ORF">P271_494</name>
</gene>
<name>A0A084U3V8_MALIO</name>
<reference evidence="2 3" key="1">
    <citation type="journal article" date="2014" name="PLoS ONE">
        <title>Reduction of Hydrogen Peroxide Accumulation and Toxicity by a Catalase from Mycoplasma iowae.</title>
        <authorList>
            <person name="Pritchard R.E."/>
            <person name="Prassinos A.J."/>
            <person name="Osborne J.D."/>
            <person name="Raviv Z."/>
            <person name="Balish M.F."/>
        </authorList>
    </citation>
    <scope>NUCLEOTIDE SEQUENCE [LARGE SCALE GENOMIC DNA]</scope>
    <source>
        <strain evidence="2 3">DK-CPA</strain>
    </source>
</reference>
<evidence type="ECO:0000256" key="1">
    <source>
        <dbReference type="SAM" id="MobiDB-lite"/>
    </source>
</evidence>
<proteinExistence type="predicted"/>
<dbReference type="Proteomes" id="UP000028523">
    <property type="component" value="Unassembled WGS sequence"/>
</dbReference>
<dbReference type="Gene3D" id="3.30.565.10">
    <property type="entry name" value="Histidine kinase-like ATPase, C-terminal domain"/>
    <property type="match status" value="1"/>
</dbReference>
<dbReference type="SUPFAM" id="SSF55874">
    <property type="entry name" value="ATPase domain of HSP90 chaperone/DNA topoisomerase II/histidine kinase"/>
    <property type="match status" value="1"/>
</dbReference>
<protein>
    <submittedName>
        <fullName evidence="2">Histidine kinase-like ATPase</fullName>
    </submittedName>
</protein>
<dbReference type="Pfam" id="PF13589">
    <property type="entry name" value="HATPase_c_3"/>
    <property type="match status" value="1"/>
</dbReference>
<dbReference type="RefSeq" id="WP_036451788.1">
    <property type="nucleotide sequence ID" value="NZ_AWQU01000073.1"/>
</dbReference>
<feature type="region of interest" description="Disordered" evidence="1">
    <location>
        <begin position="362"/>
        <end position="384"/>
    </location>
</feature>
<dbReference type="AlphaFoldDB" id="A0A084U3V8"/>
<dbReference type="GO" id="GO:0016301">
    <property type="term" value="F:kinase activity"/>
    <property type="evidence" value="ECO:0007669"/>
    <property type="project" value="UniProtKB-KW"/>
</dbReference>
<accession>A0A084U3V8</accession>
<dbReference type="EMBL" id="AWQU01000073">
    <property type="protein sequence ID" value="KFB07644.1"/>
    <property type="molecule type" value="Genomic_DNA"/>
</dbReference>
<evidence type="ECO:0000313" key="2">
    <source>
        <dbReference type="EMBL" id="KFB07644.1"/>
    </source>
</evidence>
<evidence type="ECO:0000313" key="3">
    <source>
        <dbReference type="Proteomes" id="UP000028523"/>
    </source>
</evidence>
<keyword evidence="3" id="KW-1185">Reference proteome</keyword>
<sequence length="609" mass="70145">MNEIKTKVLKATYQSMRAFSHMPSSNWLSISEFIDNSISSFLGKNTSESLNGLIINITYDLTDSDSKKLIIEDNARGMEPEILLDAMQPYNHSQKGRSKEYNQYGVGMKFGCFYNGEDAYIYSKTKGNNEYFVEFKTSDKEDGEAITLSVVESFDNKIKSTSGTTIIIDKLYKSRSAVKDDELDELLEALSWRYGKLIIDRGLKIILRRINERDDDFIKYEKNVSGFIQSSLKFDDFIEFNGFKGEEKERVIKFCKDAITMVKNSNQDNALLSLFCNKYLNNEIMEIELLINVNNESKTYTVAEEHNKKLYYIPKDINDMNLKLQSKEYNVVLKFGVLKCKRGEYSKYHGVTTYHIGRAINHGPNNRKSAKDSKSIPFKDVQAGSGGDQTWRRLWGEVNLTGIEVPDTNKYRFNWSPNGYNDLARALNDIYKDMKPLLSQMVRCEDENVRNEKSSNNELNEVVKIQKSERILDPNLIDGDVKEDFVIYTINNCKHTIKIQESKQGPGSNFLYINDNETNCTTAIVNIDSNLWKPFIYDTDDDRKTRFRARTVYKLVLTLVFANNKELLENVIESNKSNITTISSSNLKDKNYELVRVIGDVLKLLECKE</sequence>